<dbReference type="Proteomes" id="UP000320333">
    <property type="component" value="Unassembled WGS sequence"/>
</dbReference>
<evidence type="ECO:0000256" key="1">
    <source>
        <dbReference type="ARBA" id="ARBA00011073"/>
    </source>
</evidence>
<dbReference type="Pfam" id="PF00082">
    <property type="entry name" value="Peptidase_S8"/>
    <property type="match status" value="1"/>
</dbReference>
<dbReference type="OrthoDB" id="206201at2759"/>
<dbReference type="CDD" id="cd04077">
    <property type="entry name" value="Peptidases_S8_PCSK9_ProteinaseK_like"/>
    <property type="match status" value="1"/>
</dbReference>
<dbReference type="AlphaFoldDB" id="A0A507FIF7"/>
<comment type="caution">
    <text evidence="9">The sequence shown here is derived from an EMBL/GenBank/DDBJ whole genome shotgun (WGS) entry which is preliminary data.</text>
</comment>
<feature type="active site" description="Charge relay system" evidence="5">
    <location>
        <position position="405"/>
    </location>
</feature>
<evidence type="ECO:0000256" key="6">
    <source>
        <dbReference type="RuleBase" id="RU003355"/>
    </source>
</evidence>
<gene>
    <name evidence="9" type="ORF">CcCBS67573_g02525</name>
</gene>
<organism evidence="9 10">
    <name type="scientific">Chytriomyces confervae</name>
    <dbReference type="NCBI Taxonomy" id="246404"/>
    <lineage>
        <taxon>Eukaryota</taxon>
        <taxon>Fungi</taxon>
        <taxon>Fungi incertae sedis</taxon>
        <taxon>Chytridiomycota</taxon>
        <taxon>Chytridiomycota incertae sedis</taxon>
        <taxon>Chytridiomycetes</taxon>
        <taxon>Chytridiales</taxon>
        <taxon>Chytriomycetaceae</taxon>
        <taxon>Chytriomyces</taxon>
    </lineage>
</organism>
<dbReference type="InterPro" id="IPR022398">
    <property type="entry name" value="Peptidase_S8_His-AS"/>
</dbReference>
<evidence type="ECO:0000313" key="9">
    <source>
        <dbReference type="EMBL" id="TPX76221.1"/>
    </source>
</evidence>
<sequence length="489" mass="51683">MHLLGHLSSAIALAAIANTAHAQLLVPDSPMVVSANTFDAFLLAPVYSAPRGKAIRGQYIAVLKDTAPLAAAVQVEDALTELMNTKGKVEAFGFHASLSSLSSGSSFPRGFILKHLSIAELARVREISSIAFIEQDQIVSTSVPVPASKHASGAKFMDGEISQDTAPWGLARVSHELKPDFEHGVDDYVYFNNDGLGVDVYVVDTGININHVEFEGRAYWGATIPENDKDEDGNGHGTHCAGTIASKAYGVAKMANVIAVKVLRSNGSGSMSDVLKGIEWVAREHVEKNQAGGASRDGRTGNKKSVANMSLGGGKSEALDRAVDGAVSVGVHFAVAAGNDNSDACKYSPAAAKKAITVLATTQEDERAYFSNWGKCVDIGAPGHLILSTWIGSSNSANNTISGTSMASPHVAGVIAAYISRVESGWDLLKPDELKKKLIDVSVKNVISGMPKMSGTKNRLLFNGAPLHEHEDGKTKSRFMKTVVDDESL</sequence>
<comment type="similarity">
    <text evidence="1 5 6">Belongs to the peptidase S8 family.</text>
</comment>
<evidence type="ECO:0000259" key="8">
    <source>
        <dbReference type="Pfam" id="PF00082"/>
    </source>
</evidence>
<feature type="domain" description="Peptidase S8/S53" evidence="8">
    <location>
        <begin position="197"/>
        <end position="442"/>
    </location>
</feature>
<dbReference type="FunFam" id="3.40.50.200:FF:000007">
    <property type="entry name" value="Subtilisin-like serine protease"/>
    <property type="match status" value="1"/>
</dbReference>
<dbReference type="Gene3D" id="3.40.50.200">
    <property type="entry name" value="Peptidase S8/S53 domain"/>
    <property type="match status" value="1"/>
</dbReference>
<protein>
    <recommendedName>
        <fullName evidence="8">Peptidase S8/S53 domain-containing protein</fullName>
    </recommendedName>
</protein>
<evidence type="ECO:0000313" key="10">
    <source>
        <dbReference type="Proteomes" id="UP000320333"/>
    </source>
</evidence>
<evidence type="ECO:0000256" key="7">
    <source>
        <dbReference type="SAM" id="SignalP"/>
    </source>
</evidence>
<name>A0A507FIF7_9FUNG</name>
<dbReference type="InterPro" id="IPR000209">
    <property type="entry name" value="Peptidase_S8/S53_dom"/>
</dbReference>
<keyword evidence="7" id="KW-0732">Signal</keyword>
<dbReference type="InterPro" id="IPR036852">
    <property type="entry name" value="Peptidase_S8/S53_dom_sf"/>
</dbReference>
<dbReference type="PANTHER" id="PTHR43806">
    <property type="entry name" value="PEPTIDASE S8"/>
    <property type="match status" value="1"/>
</dbReference>
<dbReference type="InterPro" id="IPR023827">
    <property type="entry name" value="Peptidase_S8_Asp-AS"/>
</dbReference>
<reference evidence="9 10" key="1">
    <citation type="journal article" date="2019" name="Sci. Rep.">
        <title>Comparative genomics of chytrid fungi reveal insights into the obligate biotrophic and pathogenic lifestyle of Synchytrium endobioticum.</title>
        <authorList>
            <person name="van de Vossenberg B.T.L.H."/>
            <person name="Warris S."/>
            <person name="Nguyen H.D.T."/>
            <person name="van Gent-Pelzer M.P.E."/>
            <person name="Joly D.L."/>
            <person name="van de Geest H.C."/>
            <person name="Bonants P.J.M."/>
            <person name="Smith D.S."/>
            <person name="Levesque C.A."/>
            <person name="van der Lee T.A.J."/>
        </authorList>
    </citation>
    <scope>NUCLEOTIDE SEQUENCE [LARGE SCALE GENOMIC DNA]</scope>
    <source>
        <strain evidence="9 10">CBS 675.73</strain>
    </source>
</reference>
<dbReference type="PRINTS" id="PR00723">
    <property type="entry name" value="SUBTILISIN"/>
</dbReference>
<evidence type="ECO:0000256" key="5">
    <source>
        <dbReference type="PROSITE-ProRule" id="PRU01240"/>
    </source>
</evidence>
<keyword evidence="4 5" id="KW-0720">Serine protease</keyword>
<dbReference type="PANTHER" id="PTHR43806:SF11">
    <property type="entry name" value="CEREVISIN-RELATED"/>
    <property type="match status" value="1"/>
</dbReference>
<dbReference type="PROSITE" id="PS51892">
    <property type="entry name" value="SUBTILASE"/>
    <property type="match status" value="1"/>
</dbReference>
<dbReference type="STRING" id="246404.A0A507FIF7"/>
<feature type="active site" description="Charge relay system" evidence="5">
    <location>
        <position position="236"/>
    </location>
</feature>
<dbReference type="InterPro" id="IPR050131">
    <property type="entry name" value="Peptidase_S8_subtilisin-like"/>
</dbReference>
<dbReference type="GO" id="GO:0005615">
    <property type="term" value="C:extracellular space"/>
    <property type="evidence" value="ECO:0007669"/>
    <property type="project" value="TreeGrafter"/>
</dbReference>
<dbReference type="PROSITE" id="PS00137">
    <property type="entry name" value="SUBTILASE_HIS"/>
    <property type="match status" value="1"/>
</dbReference>
<evidence type="ECO:0000256" key="4">
    <source>
        <dbReference type="ARBA" id="ARBA00022825"/>
    </source>
</evidence>
<proteinExistence type="inferred from homology"/>
<dbReference type="GO" id="GO:0004252">
    <property type="term" value="F:serine-type endopeptidase activity"/>
    <property type="evidence" value="ECO:0007669"/>
    <property type="project" value="UniProtKB-UniRule"/>
</dbReference>
<keyword evidence="3 5" id="KW-0378">Hydrolase</keyword>
<dbReference type="InterPro" id="IPR023828">
    <property type="entry name" value="Peptidase_S8_Ser-AS"/>
</dbReference>
<dbReference type="InterPro" id="IPR034193">
    <property type="entry name" value="PCSK9_ProteinaseK-like"/>
</dbReference>
<dbReference type="PROSITE" id="PS00138">
    <property type="entry name" value="SUBTILASE_SER"/>
    <property type="match status" value="1"/>
</dbReference>
<accession>A0A507FIF7</accession>
<dbReference type="EMBL" id="QEAP01000054">
    <property type="protein sequence ID" value="TPX76221.1"/>
    <property type="molecule type" value="Genomic_DNA"/>
</dbReference>
<dbReference type="InterPro" id="IPR015500">
    <property type="entry name" value="Peptidase_S8_subtilisin-rel"/>
</dbReference>
<keyword evidence="10" id="KW-1185">Reference proteome</keyword>
<dbReference type="PROSITE" id="PS00136">
    <property type="entry name" value="SUBTILASE_ASP"/>
    <property type="match status" value="1"/>
</dbReference>
<feature type="chain" id="PRO_5021360874" description="Peptidase S8/S53 domain-containing protein" evidence="7">
    <location>
        <begin position="23"/>
        <end position="489"/>
    </location>
</feature>
<feature type="active site" description="Charge relay system" evidence="5">
    <location>
        <position position="204"/>
    </location>
</feature>
<dbReference type="GO" id="GO:0006508">
    <property type="term" value="P:proteolysis"/>
    <property type="evidence" value="ECO:0007669"/>
    <property type="project" value="UniProtKB-KW"/>
</dbReference>
<dbReference type="SUPFAM" id="SSF52743">
    <property type="entry name" value="Subtilisin-like"/>
    <property type="match status" value="1"/>
</dbReference>
<feature type="signal peptide" evidence="7">
    <location>
        <begin position="1"/>
        <end position="22"/>
    </location>
</feature>
<evidence type="ECO:0000256" key="2">
    <source>
        <dbReference type="ARBA" id="ARBA00022670"/>
    </source>
</evidence>
<evidence type="ECO:0000256" key="3">
    <source>
        <dbReference type="ARBA" id="ARBA00022801"/>
    </source>
</evidence>
<keyword evidence="2 5" id="KW-0645">Protease</keyword>